<dbReference type="InterPro" id="IPR014229">
    <property type="entry name" value="Spore_YtfJ"/>
</dbReference>
<dbReference type="RefSeq" id="WP_302037519.1">
    <property type="nucleotide sequence ID" value="NZ_JAUKPO010000005.1"/>
</dbReference>
<accession>A0ABT8R3N8</accession>
<comment type="caution">
    <text evidence="1">The sequence shown here is derived from an EMBL/GenBank/DDBJ whole genome shotgun (WGS) entry which is preliminary data.</text>
</comment>
<dbReference type="PANTHER" id="PTHR39162:SF1">
    <property type="entry name" value="SPORULATION PROTEIN YTFJ"/>
    <property type="match status" value="1"/>
</dbReference>
<reference evidence="1" key="1">
    <citation type="submission" date="2023-07" db="EMBL/GenBank/DDBJ databases">
        <title>The genome sequence of Rhodocytophaga aerolata KACC 12507.</title>
        <authorList>
            <person name="Zhang X."/>
        </authorList>
    </citation>
    <scope>NUCLEOTIDE SEQUENCE</scope>
    <source>
        <strain evidence="1">KACC 12507</strain>
    </source>
</reference>
<keyword evidence="2" id="KW-1185">Reference proteome</keyword>
<evidence type="ECO:0000313" key="2">
    <source>
        <dbReference type="Proteomes" id="UP001168528"/>
    </source>
</evidence>
<sequence>MNYNFDELLEKVTQFVKNETKTETVVGTQFTLGEYTCVPVMRIGVGLGAGGGTGEQPKAGKGEGGGAGVGMGIEPMGFLVSRGDQINFVSTQHSKGLGAAFEKLPELVQAYIQKQHTAKAQAVV</sequence>
<dbReference type="Pfam" id="PF09579">
    <property type="entry name" value="Spore_YtfJ"/>
    <property type="match status" value="1"/>
</dbReference>
<gene>
    <name evidence="1" type="ORF">Q0590_10655</name>
</gene>
<name>A0ABT8R3N8_9BACT</name>
<organism evidence="1 2">
    <name type="scientific">Rhodocytophaga aerolata</name>
    <dbReference type="NCBI Taxonomy" id="455078"/>
    <lineage>
        <taxon>Bacteria</taxon>
        <taxon>Pseudomonadati</taxon>
        <taxon>Bacteroidota</taxon>
        <taxon>Cytophagia</taxon>
        <taxon>Cytophagales</taxon>
        <taxon>Rhodocytophagaceae</taxon>
        <taxon>Rhodocytophaga</taxon>
    </lineage>
</organism>
<dbReference type="PANTHER" id="PTHR39162">
    <property type="entry name" value="GLL3345 PROTEIN"/>
    <property type="match status" value="1"/>
</dbReference>
<evidence type="ECO:0000313" key="1">
    <source>
        <dbReference type="EMBL" id="MDO1446714.1"/>
    </source>
</evidence>
<dbReference type="EMBL" id="JAUKPO010000005">
    <property type="protein sequence ID" value="MDO1446714.1"/>
    <property type="molecule type" value="Genomic_DNA"/>
</dbReference>
<dbReference type="Proteomes" id="UP001168528">
    <property type="component" value="Unassembled WGS sequence"/>
</dbReference>
<protein>
    <submittedName>
        <fullName evidence="1">GerW family sporulation protein</fullName>
    </submittedName>
</protein>
<proteinExistence type="predicted"/>